<dbReference type="Pfam" id="PF08241">
    <property type="entry name" value="Methyltransf_11"/>
    <property type="match status" value="1"/>
</dbReference>
<name>F6EJ33_HOYSD</name>
<dbReference type="HOGENOM" id="CLU_037990_2_1_11"/>
<accession>F6EJ33</accession>
<evidence type="ECO:0000313" key="2">
    <source>
        <dbReference type="EMBL" id="AEF41265.1"/>
    </source>
</evidence>
<dbReference type="EMBL" id="CP002786">
    <property type="protein sequence ID" value="AEF41265.1"/>
    <property type="molecule type" value="Genomic_DNA"/>
</dbReference>
<sequence length="279" mass="29851">MTIIDTTSQADRALKAKHRAIWASGNYPKVAAELIPELGPVAVHAAGITGGQRVLDIAAGSGNAAIPAALTGAKIVASDLTPELFDAGRAAARERGVSVEWVEADAEALPFADNEFDAVISVVGAMFAPHHQQTADEMVRVCKPGGVIAMINWTPQGLIGQLFATMRAYAPPPPPGASPAPLWGSESHVRQLFEGSVTELVFERRTLTTPAQIATPQEFREFFKTNYGPAIAVYSSLTHDQQAALDGDFERFLTNTSARISDSPARWNMEYLLVTARKA</sequence>
<dbReference type="RefSeq" id="WP_013807614.1">
    <property type="nucleotide sequence ID" value="NC_015564.1"/>
</dbReference>
<keyword evidence="3" id="KW-1185">Reference proteome</keyword>
<dbReference type="Gene3D" id="3.40.50.150">
    <property type="entry name" value="Vaccinia Virus protein VP39"/>
    <property type="match status" value="1"/>
</dbReference>
<dbReference type="PANTHER" id="PTHR43591:SF24">
    <property type="entry name" value="2-METHOXY-6-POLYPRENYL-1,4-BENZOQUINOL METHYLASE, MITOCHONDRIAL"/>
    <property type="match status" value="1"/>
</dbReference>
<proteinExistence type="predicted"/>
<reference evidence="2 3" key="1">
    <citation type="journal article" date="2011" name="J. Bacteriol.">
        <title>Complete genome sequence of Amycolicicoccus subflavus DQS3-9A1T, an actinomycete isolated from crude oil-polluted soil.</title>
        <authorList>
            <person name="Cai M."/>
            <person name="Chen W.M."/>
            <person name="Nie Y."/>
            <person name="Chi C.Q."/>
            <person name="Wang Y.N."/>
            <person name="Tang Y.Q."/>
            <person name="Li G.Y."/>
            <person name="Wu X.L."/>
        </authorList>
    </citation>
    <scope>NUCLEOTIDE SEQUENCE [LARGE SCALE GENOMIC DNA]</scope>
    <source>
        <strain evidence="3">DSM 45089 / DQS3-9A1</strain>
    </source>
</reference>
<dbReference type="AlphaFoldDB" id="F6EJ33"/>
<evidence type="ECO:0000259" key="1">
    <source>
        <dbReference type="Pfam" id="PF08241"/>
    </source>
</evidence>
<dbReference type="CDD" id="cd02440">
    <property type="entry name" value="AdoMet_MTases"/>
    <property type="match status" value="1"/>
</dbReference>
<dbReference type="InterPro" id="IPR029063">
    <property type="entry name" value="SAM-dependent_MTases_sf"/>
</dbReference>
<feature type="domain" description="Methyltransferase type 11" evidence="1">
    <location>
        <begin position="55"/>
        <end position="149"/>
    </location>
</feature>
<organism evidence="2 3">
    <name type="scientific">Hoyosella subflava (strain DSM 45089 / JCM 17490 / NBRC 109087 / DQS3-9A1)</name>
    <name type="common">Amycolicicoccus subflavus</name>
    <dbReference type="NCBI Taxonomy" id="443218"/>
    <lineage>
        <taxon>Bacteria</taxon>
        <taxon>Bacillati</taxon>
        <taxon>Actinomycetota</taxon>
        <taxon>Actinomycetes</taxon>
        <taxon>Mycobacteriales</taxon>
        <taxon>Hoyosellaceae</taxon>
        <taxon>Hoyosella</taxon>
    </lineage>
</organism>
<dbReference type="SUPFAM" id="SSF53335">
    <property type="entry name" value="S-adenosyl-L-methionine-dependent methyltransferases"/>
    <property type="match status" value="1"/>
</dbReference>
<protein>
    <submittedName>
        <fullName evidence="2">Methyltransferase</fullName>
    </submittedName>
</protein>
<dbReference type="PANTHER" id="PTHR43591">
    <property type="entry name" value="METHYLTRANSFERASE"/>
    <property type="match status" value="1"/>
</dbReference>
<dbReference type="GO" id="GO:0008757">
    <property type="term" value="F:S-adenosylmethionine-dependent methyltransferase activity"/>
    <property type="evidence" value="ECO:0007669"/>
    <property type="project" value="InterPro"/>
</dbReference>
<dbReference type="eggNOG" id="COG2226">
    <property type="taxonomic scope" value="Bacteria"/>
</dbReference>
<keyword evidence="2" id="KW-0489">Methyltransferase</keyword>
<dbReference type="STRING" id="443218.AS9A_2818"/>
<dbReference type="KEGG" id="asd:AS9A_2818"/>
<dbReference type="Proteomes" id="UP000009235">
    <property type="component" value="Chromosome"/>
</dbReference>
<evidence type="ECO:0000313" key="3">
    <source>
        <dbReference type="Proteomes" id="UP000009235"/>
    </source>
</evidence>
<dbReference type="OrthoDB" id="9795634at2"/>
<dbReference type="InterPro" id="IPR013216">
    <property type="entry name" value="Methyltransf_11"/>
</dbReference>
<gene>
    <name evidence="2" type="ordered locus">AS9A_2818</name>
</gene>
<dbReference type="GO" id="GO:0032259">
    <property type="term" value="P:methylation"/>
    <property type="evidence" value="ECO:0007669"/>
    <property type="project" value="UniProtKB-KW"/>
</dbReference>
<keyword evidence="2" id="KW-0808">Transferase</keyword>